<feature type="transmembrane region" description="Helical" evidence="5">
    <location>
        <begin position="191"/>
        <end position="214"/>
    </location>
</feature>
<accession>A0A3M8Q753</accession>
<dbReference type="InterPro" id="IPR047347">
    <property type="entry name" value="YvaQ-like_sensor"/>
</dbReference>
<dbReference type="GO" id="GO:0016020">
    <property type="term" value="C:membrane"/>
    <property type="evidence" value="ECO:0007669"/>
    <property type="project" value="UniProtKB-SubCell"/>
</dbReference>
<dbReference type="FunFam" id="1.10.287.950:FF:000001">
    <property type="entry name" value="Methyl-accepting chemotaxis sensory transducer"/>
    <property type="match status" value="1"/>
</dbReference>
<dbReference type="SMART" id="SM00283">
    <property type="entry name" value="MA"/>
    <property type="match status" value="1"/>
</dbReference>
<dbReference type="PANTHER" id="PTHR32089">
    <property type="entry name" value="METHYL-ACCEPTING CHEMOTAXIS PROTEIN MCPB"/>
    <property type="match status" value="1"/>
</dbReference>
<gene>
    <name evidence="7" type="ORF">EBI00_06325</name>
</gene>
<sequence length="545" mass="59057">MFSKLKISQRLGLGFGVIFALLLLISLVGMQRVNVIDNTLTSVRDGATLKQRNAINFRGSVHDRAIAVRDAVLASDTARLNQELALIKQLDSFYQQSAKSMNQLMALPETTAVEKRLLKAIQEIEVTTQKSTQALLELIRQGNTASATQLLMQDVSPSYTEWLKRINAFINHQEDVINDDIGLVMGVASTFVNLMLVVTLIAAVFSIVVAITLIRSIQSRIGGEPEEVAALVQRIADGDLNVKIDTDYPNSMIGSVRAMVSRLQQIILDVRSAADELGVASSELNTTATENNRRLRQQSSDTTQMAAAINEMAASVSEVAGHAGHAAEATKKVDKEVESGNVKVNATAEAIMNLSKTLELASQTVEKVSDDSGNIEKITDVISAIAEQTNLLALNAAIEAARAGEHGRGFAVVADEVRSLATRTQESTSEISNMIVRLQEGSSKAADIMNTSRELAQKTVDQTQEARSALASIRDEVMAINDMNTQIAQTSSEQERVAEDMNLNITRVHEATMESAAGSEQVAQSSERLAQLSKKLTTKVSYFKL</sequence>
<dbReference type="AlphaFoldDB" id="A0A3M8Q753"/>
<evidence type="ECO:0000256" key="3">
    <source>
        <dbReference type="ARBA" id="ARBA00029447"/>
    </source>
</evidence>
<comment type="similarity">
    <text evidence="3">Belongs to the methyl-accepting chemotaxis (MCP) protein family.</text>
</comment>
<dbReference type="PRINTS" id="PR00260">
    <property type="entry name" value="CHEMTRNSDUCR"/>
</dbReference>
<dbReference type="EMBL" id="RIZG01000003">
    <property type="protein sequence ID" value="RNF51511.1"/>
    <property type="molecule type" value="Genomic_DNA"/>
</dbReference>
<evidence type="ECO:0000256" key="5">
    <source>
        <dbReference type="SAM" id="Phobius"/>
    </source>
</evidence>
<dbReference type="RefSeq" id="WP_123095084.1">
    <property type="nucleotide sequence ID" value="NZ_RIZG01000003.1"/>
</dbReference>
<dbReference type="SUPFAM" id="SSF58104">
    <property type="entry name" value="Methyl-accepting chemotaxis protein (MCP) signaling domain"/>
    <property type="match status" value="1"/>
</dbReference>
<evidence type="ECO:0000259" key="6">
    <source>
        <dbReference type="PROSITE" id="PS50111"/>
    </source>
</evidence>
<feature type="transmembrane region" description="Helical" evidence="5">
    <location>
        <begin position="12"/>
        <end position="30"/>
    </location>
</feature>
<dbReference type="Pfam" id="PF00015">
    <property type="entry name" value="MCPsignal"/>
    <property type="match status" value="1"/>
</dbReference>
<evidence type="ECO:0000313" key="8">
    <source>
        <dbReference type="Proteomes" id="UP000280507"/>
    </source>
</evidence>
<protein>
    <submittedName>
        <fullName evidence="7">Methyl-accepting chemotaxis protein</fullName>
    </submittedName>
</protein>
<dbReference type="GO" id="GO:0006935">
    <property type="term" value="P:chemotaxis"/>
    <property type="evidence" value="ECO:0007669"/>
    <property type="project" value="InterPro"/>
</dbReference>
<dbReference type="OrthoDB" id="2489132at2"/>
<dbReference type="Pfam" id="PF12729">
    <property type="entry name" value="4HB_MCP_1"/>
    <property type="match status" value="1"/>
</dbReference>
<keyword evidence="2 4" id="KW-0807">Transducer</keyword>
<dbReference type="InterPro" id="IPR024478">
    <property type="entry name" value="HlyB_4HB_MCP"/>
</dbReference>
<evidence type="ECO:0000256" key="4">
    <source>
        <dbReference type="PROSITE-ProRule" id="PRU00284"/>
    </source>
</evidence>
<comment type="caution">
    <text evidence="7">The sequence shown here is derived from an EMBL/GenBank/DDBJ whole genome shotgun (WGS) entry which is preliminary data.</text>
</comment>
<keyword evidence="8" id="KW-1185">Reference proteome</keyword>
<dbReference type="InterPro" id="IPR004089">
    <property type="entry name" value="MCPsignal_dom"/>
</dbReference>
<proteinExistence type="inferred from homology"/>
<name>A0A3M8Q753_9GAMM</name>
<dbReference type="PANTHER" id="PTHR32089:SF120">
    <property type="entry name" value="METHYL-ACCEPTING CHEMOTAXIS PROTEIN TLPQ"/>
    <property type="match status" value="1"/>
</dbReference>
<dbReference type="CDD" id="cd19411">
    <property type="entry name" value="MCP2201-like_sensor"/>
    <property type="match status" value="1"/>
</dbReference>
<dbReference type="Gene3D" id="1.10.287.950">
    <property type="entry name" value="Methyl-accepting chemotaxis protein"/>
    <property type="match status" value="1"/>
</dbReference>
<keyword evidence="5" id="KW-0812">Transmembrane</keyword>
<dbReference type="PROSITE" id="PS50111">
    <property type="entry name" value="CHEMOTAXIS_TRANSDUC_2"/>
    <property type="match status" value="1"/>
</dbReference>
<comment type="subcellular location">
    <subcellularLocation>
        <location evidence="1">Membrane</location>
    </subcellularLocation>
</comment>
<organism evidence="7 8">
    <name type="scientific">Marinomonas hwangdonensis</name>
    <dbReference type="NCBI Taxonomy" id="1053647"/>
    <lineage>
        <taxon>Bacteria</taxon>
        <taxon>Pseudomonadati</taxon>
        <taxon>Pseudomonadota</taxon>
        <taxon>Gammaproteobacteria</taxon>
        <taxon>Oceanospirillales</taxon>
        <taxon>Oceanospirillaceae</taxon>
        <taxon>Marinomonas</taxon>
    </lineage>
</organism>
<dbReference type="InterPro" id="IPR004090">
    <property type="entry name" value="Chemotax_Me-accpt_rcpt"/>
</dbReference>
<dbReference type="GO" id="GO:0007165">
    <property type="term" value="P:signal transduction"/>
    <property type="evidence" value="ECO:0007669"/>
    <property type="project" value="UniProtKB-KW"/>
</dbReference>
<dbReference type="GO" id="GO:0004888">
    <property type="term" value="F:transmembrane signaling receptor activity"/>
    <property type="evidence" value="ECO:0007669"/>
    <property type="project" value="InterPro"/>
</dbReference>
<reference evidence="7 8" key="1">
    <citation type="journal article" date="2012" name="Int. J. Syst. Evol. Microbiol.">
        <title>Marinomonas hwangdonensis sp. nov., isolated from seawater.</title>
        <authorList>
            <person name="Jung Y.T."/>
            <person name="Oh T.K."/>
            <person name="Yoon J.H."/>
        </authorList>
    </citation>
    <scope>NUCLEOTIDE SEQUENCE [LARGE SCALE GENOMIC DNA]</scope>
    <source>
        <strain evidence="7 8">HDW-15</strain>
    </source>
</reference>
<dbReference type="Proteomes" id="UP000280507">
    <property type="component" value="Unassembled WGS sequence"/>
</dbReference>
<feature type="domain" description="Methyl-accepting transducer" evidence="6">
    <location>
        <begin position="273"/>
        <end position="509"/>
    </location>
</feature>
<keyword evidence="5" id="KW-0472">Membrane</keyword>
<keyword evidence="5" id="KW-1133">Transmembrane helix</keyword>
<evidence type="ECO:0000256" key="2">
    <source>
        <dbReference type="ARBA" id="ARBA00023224"/>
    </source>
</evidence>
<evidence type="ECO:0000256" key="1">
    <source>
        <dbReference type="ARBA" id="ARBA00004370"/>
    </source>
</evidence>
<evidence type="ECO:0000313" key="7">
    <source>
        <dbReference type="EMBL" id="RNF51511.1"/>
    </source>
</evidence>